<gene>
    <name evidence="1" type="ORF">GCM10017771_71980</name>
</gene>
<dbReference type="Proteomes" id="UP000603227">
    <property type="component" value="Unassembled WGS sequence"/>
</dbReference>
<name>A0A918ZGJ6_9ACTN</name>
<dbReference type="EMBL" id="BNAT01000034">
    <property type="protein sequence ID" value="GHE50168.1"/>
    <property type="molecule type" value="Genomic_DNA"/>
</dbReference>
<evidence type="ECO:0000313" key="2">
    <source>
        <dbReference type="Proteomes" id="UP000603227"/>
    </source>
</evidence>
<reference evidence="1" key="1">
    <citation type="journal article" date="2014" name="Int. J. Syst. Evol. Microbiol.">
        <title>Complete genome sequence of Corynebacterium casei LMG S-19264T (=DSM 44701T), isolated from a smear-ripened cheese.</title>
        <authorList>
            <consortium name="US DOE Joint Genome Institute (JGI-PGF)"/>
            <person name="Walter F."/>
            <person name="Albersmeier A."/>
            <person name="Kalinowski J."/>
            <person name="Ruckert C."/>
        </authorList>
    </citation>
    <scope>NUCLEOTIDE SEQUENCE</scope>
    <source>
        <strain evidence="1">CGMCC 4.7403</strain>
    </source>
</reference>
<dbReference type="AlphaFoldDB" id="A0A918ZGJ6"/>
<reference evidence="1" key="2">
    <citation type="submission" date="2020-09" db="EMBL/GenBank/DDBJ databases">
        <authorList>
            <person name="Sun Q."/>
            <person name="Zhou Y."/>
        </authorList>
    </citation>
    <scope>NUCLEOTIDE SEQUENCE</scope>
    <source>
        <strain evidence="1">CGMCC 4.7403</strain>
    </source>
</reference>
<comment type="caution">
    <text evidence="1">The sequence shown here is derived from an EMBL/GenBank/DDBJ whole genome shotgun (WGS) entry which is preliminary data.</text>
</comment>
<proteinExistence type="predicted"/>
<keyword evidence="2" id="KW-1185">Reference proteome</keyword>
<protein>
    <submittedName>
        <fullName evidence="1">Uncharacterized protein</fullName>
    </submittedName>
</protein>
<organism evidence="1 2">
    <name type="scientific">Streptomyces capitiformicae</name>
    <dbReference type="NCBI Taxonomy" id="2014920"/>
    <lineage>
        <taxon>Bacteria</taxon>
        <taxon>Bacillati</taxon>
        <taxon>Actinomycetota</taxon>
        <taxon>Actinomycetes</taxon>
        <taxon>Kitasatosporales</taxon>
        <taxon>Streptomycetaceae</taxon>
        <taxon>Streptomyces</taxon>
    </lineage>
</organism>
<evidence type="ECO:0000313" key="1">
    <source>
        <dbReference type="EMBL" id="GHE50168.1"/>
    </source>
</evidence>
<sequence>MPESEYGTRSSAGVLIHRIPGRPPRVDRAQYVVWSPDGGRLAVPADQKRVVRCRTPPAFISFMAATVEAASGAMLSGH</sequence>
<accession>A0A918ZGJ6</accession>